<keyword evidence="3" id="KW-1185">Reference proteome</keyword>
<reference evidence="2" key="1">
    <citation type="submission" date="2022-08" db="UniProtKB">
        <authorList>
            <consortium name="EnsemblMetazoa"/>
        </authorList>
    </citation>
    <scope>IDENTIFICATION</scope>
    <source>
        <strain evidence="2">05x7-T-G4-1.051#20</strain>
    </source>
</reference>
<proteinExistence type="predicted"/>
<dbReference type="Proteomes" id="UP000005408">
    <property type="component" value="Unassembled WGS sequence"/>
</dbReference>
<evidence type="ECO:0000256" key="1">
    <source>
        <dbReference type="SAM" id="MobiDB-lite"/>
    </source>
</evidence>
<sequence length="101" mass="11777">MENMEADYSNNAATKENEDNKRQQKRKLKILFRPGAEVEFIDGNCTHHVMLQLQELCPEIEECKRRKVFLYEKLSPRALSFLGLSRNDETSTASELCNLRN</sequence>
<feature type="region of interest" description="Disordered" evidence="1">
    <location>
        <begin position="1"/>
        <end position="26"/>
    </location>
</feature>
<evidence type="ECO:0000313" key="2">
    <source>
        <dbReference type="EnsemblMetazoa" id="G9253.4:cds"/>
    </source>
</evidence>
<name>A0A8W8P5H3_MAGGI</name>
<accession>A0A8W8P5H3</accession>
<evidence type="ECO:0000313" key="3">
    <source>
        <dbReference type="Proteomes" id="UP000005408"/>
    </source>
</evidence>
<organism evidence="2 3">
    <name type="scientific">Magallana gigas</name>
    <name type="common">Pacific oyster</name>
    <name type="synonym">Crassostrea gigas</name>
    <dbReference type="NCBI Taxonomy" id="29159"/>
    <lineage>
        <taxon>Eukaryota</taxon>
        <taxon>Metazoa</taxon>
        <taxon>Spiralia</taxon>
        <taxon>Lophotrochozoa</taxon>
        <taxon>Mollusca</taxon>
        <taxon>Bivalvia</taxon>
        <taxon>Autobranchia</taxon>
        <taxon>Pteriomorphia</taxon>
        <taxon>Ostreida</taxon>
        <taxon>Ostreoidea</taxon>
        <taxon>Ostreidae</taxon>
        <taxon>Magallana</taxon>
    </lineage>
</organism>
<dbReference type="EnsemblMetazoa" id="G9253.4">
    <property type="protein sequence ID" value="G9253.4:cds"/>
    <property type="gene ID" value="G9253"/>
</dbReference>
<dbReference type="AlphaFoldDB" id="A0A8W8P5H3"/>
<protein>
    <submittedName>
        <fullName evidence="2">Uncharacterized protein</fullName>
    </submittedName>
</protein>